<dbReference type="Proteomes" id="UP000323917">
    <property type="component" value="Chromosome"/>
</dbReference>
<dbReference type="KEGG" id="bgok:Pr1d_30310"/>
<evidence type="ECO:0000313" key="2">
    <source>
        <dbReference type="Proteomes" id="UP000323917"/>
    </source>
</evidence>
<evidence type="ECO:0000313" key="1">
    <source>
        <dbReference type="EMBL" id="QEG35728.1"/>
    </source>
</evidence>
<dbReference type="EMBL" id="CP042913">
    <property type="protein sequence ID" value="QEG35728.1"/>
    <property type="molecule type" value="Genomic_DNA"/>
</dbReference>
<name>A0A5B9QA23_9BACT</name>
<dbReference type="AlphaFoldDB" id="A0A5B9QA23"/>
<gene>
    <name evidence="1" type="ORF">Pr1d_30310</name>
</gene>
<accession>A0A5B9QA23</accession>
<organism evidence="1 2">
    <name type="scientific">Bythopirellula goksoeyrii</name>
    <dbReference type="NCBI Taxonomy" id="1400387"/>
    <lineage>
        <taxon>Bacteria</taxon>
        <taxon>Pseudomonadati</taxon>
        <taxon>Planctomycetota</taxon>
        <taxon>Planctomycetia</taxon>
        <taxon>Pirellulales</taxon>
        <taxon>Lacipirellulaceae</taxon>
        <taxon>Bythopirellula</taxon>
    </lineage>
</organism>
<protein>
    <submittedName>
        <fullName evidence="1">Uncharacterized protein</fullName>
    </submittedName>
</protein>
<reference evidence="1 2" key="1">
    <citation type="submission" date="2019-08" db="EMBL/GenBank/DDBJ databases">
        <title>Deep-cultivation of Planctomycetes and their phenomic and genomic characterization uncovers novel biology.</title>
        <authorList>
            <person name="Wiegand S."/>
            <person name="Jogler M."/>
            <person name="Boedeker C."/>
            <person name="Pinto D."/>
            <person name="Vollmers J."/>
            <person name="Rivas-Marin E."/>
            <person name="Kohn T."/>
            <person name="Peeters S.H."/>
            <person name="Heuer A."/>
            <person name="Rast P."/>
            <person name="Oberbeckmann S."/>
            <person name="Bunk B."/>
            <person name="Jeske O."/>
            <person name="Meyerdierks A."/>
            <person name="Storesund J.E."/>
            <person name="Kallscheuer N."/>
            <person name="Luecker S."/>
            <person name="Lage O.M."/>
            <person name="Pohl T."/>
            <person name="Merkel B.J."/>
            <person name="Hornburger P."/>
            <person name="Mueller R.-W."/>
            <person name="Bruemmer F."/>
            <person name="Labrenz M."/>
            <person name="Spormann A.M."/>
            <person name="Op den Camp H."/>
            <person name="Overmann J."/>
            <person name="Amann R."/>
            <person name="Jetten M.S.M."/>
            <person name="Mascher T."/>
            <person name="Medema M.H."/>
            <person name="Devos D.P."/>
            <person name="Kaster A.-K."/>
            <person name="Ovreas L."/>
            <person name="Rohde M."/>
            <person name="Galperin M.Y."/>
            <person name="Jogler C."/>
        </authorList>
    </citation>
    <scope>NUCLEOTIDE SEQUENCE [LARGE SCALE GENOMIC DNA]</scope>
    <source>
        <strain evidence="1 2">Pr1d</strain>
    </source>
</reference>
<sequence>MAFTKSVRFGLCIALIFLQLTRKAGDSSFASHEFAVLSGTRKLESLVRKQPEKALFSWFCPHSFLGNRKTRKTKPSSPIYPLFYRGLIGLGHYFCNKNPDSPVQITKCSEPAMVWKHTVAGFTRVQTKLVIPLLRGL</sequence>
<keyword evidence="2" id="KW-1185">Reference proteome</keyword>
<proteinExistence type="predicted"/>